<dbReference type="AlphaFoldDB" id="J6F5K5"/>
<dbReference type="PANTHER" id="PTHR35519:SF2">
    <property type="entry name" value="PH DOMAIN PROTEIN"/>
    <property type="match status" value="1"/>
</dbReference>
<comment type="caution">
    <text evidence="2">The sequence shown here is derived from an EMBL/GenBank/DDBJ whole genome shotgun (WGS) entry which is preliminary data.</text>
</comment>
<accession>J6F5K5</accession>
<dbReference type="HOGENOM" id="CLU_067862_2_0_1"/>
<dbReference type="Pfam" id="PF13430">
    <property type="entry name" value="DUF4112"/>
    <property type="match status" value="1"/>
</dbReference>
<organism evidence="2 3">
    <name type="scientific">Trichosporon asahii var. asahii (strain ATCC 90039 / CBS 2479 / JCM 2466 / KCTC 7840 / NBRC 103889/ NCYC 2677 / UAMH 7654)</name>
    <name type="common">Yeast</name>
    <dbReference type="NCBI Taxonomy" id="1186058"/>
    <lineage>
        <taxon>Eukaryota</taxon>
        <taxon>Fungi</taxon>
        <taxon>Dikarya</taxon>
        <taxon>Basidiomycota</taxon>
        <taxon>Agaricomycotina</taxon>
        <taxon>Tremellomycetes</taxon>
        <taxon>Trichosporonales</taxon>
        <taxon>Trichosporonaceae</taxon>
        <taxon>Trichosporon</taxon>
    </lineage>
</organism>
<feature type="compositionally biased region" description="Low complexity" evidence="1">
    <location>
        <begin position="149"/>
        <end position="159"/>
    </location>
</feature>
<evidence type="ECO:0000313" key="2">
    <source>
        <dbReference type="EMBL" id="EJT52324.1"/>
    </source>
</evidence>
<feature type="region of interest" description="Disordered" evidence="1">
    <location>
        <begin position="149"/>
        <end position="201"/>
    </location>
</feature>
<name>J6F5K5_TRIAS</name>
<dbReference type="OrthoDB" id="2103474at2759"/>
<dbReference type="InterPro" id="IPR025187">
    <property type="entry name" value="DUF4112"/>
</dbReference>
<evidence type="ECO:0000256" key="1">
    <source>
        <dbReference type="SAM" id="MobiDB-lite"/>
    </source>
</evidence>
<dbReference type="GeneID" id="25988048"/>
<dbReference type="EMBL" id="ALBS01000027">
    <property type="protein sequence ID" value="EJT52324.1"/>
    <property type="molecule type" value="Genomic_DNA"/>
</dbReference>
<dbReference type="Proteomes" id="UP000002748">
    <property type="component" value="Unassembled WGS sequence"/>
</dbReference>
<gene>
    <name evidence="2" type="ORF">A1Q1_04535</name>
</gene>
<reference evidence="2 3" key="1">
    <citation type="journal article" date="2012" name="Eukaryot. Cell">
        <title>Draft genome sequence of CBS 2479, the standard type strain of Trichosporon asahii.</title>
        <authorList>
            <person name="Yang R.Y."/>
            <person name="Li H.T."/>
            <person name="Zhu H."/>
            <person name="Zhou G.P."/>
            <person name="Wang M."/>
            <person name="Wang L."/>
        </authorList>
    </citation>
    <scope>NUCLEOTIDE SEQUENCE [LARGE SCALE GENOMIC DNA]</scope>
    <source>
        <strain evidence="3">ATCC 90039 / CBS 2479 / JCM 2466 / KCTC 7840 / NCYC 2677 / UAMH 7654</strain>
    </source>
</reference>
<dbReference type="VEuPathDB" id="FungiDB:A1Q1_04535"/>
<protein>
    <submittedName>
        <fullName evidence="2">Uncharacterized protein</fullName>
    </submittedName>
</protein>
<dbReference type="KEGG" id="tasa:A1Q1_04535"/>
<evidence type="ECO:0000313" key="3">
    <source>
        <dbReference type="Proteomes" id="UP000002748"/>
    </source>
</evidence>
<dbReference type="RefSeq" id="XP_014183443.1">
    <property type="nucleotide sequence ID" value="XM_014327968.1"/>
</dbReference>
<proteinExistence type="predicted"/>
<dbReference type="PANTHER" id="PTHR35519">
    <property type="entry name" value="MEMBRANE PROTEINS"/>
    <property type="match status" value="1"/>
</dbReference>
<sequence>MAYEPEDPYYETVVDEHGRTKRTKRDVPPGLSKRDAKALRKIRRRAHYLDKGINLCGFRVGWTFFIVKPARKLDIPDSLVTHMLFNNAVSAGVGLVPLVGDVALAVWKANWRNAALLEEFLVKRGAQNLADSLSNDPAHGHQVAHAALAPSAHATPASSNPQLASDVLATGGHPAHMHEQTPLNQPAQPAPAAKKGWFGRR</sequence>